<dbReference type="InterPro" id="IPR052126">
    <property type="entry name" value="Spindle_Org/Thrombomodulin"/>
</dbReference>
<dbReference type="AlphaFoldDB" id="A0AAV2PWP2"/>
<reference evidence="5 6" key="1">
    <citation type="submission" date="2024-05" db="EMBL/GenBank/DDBJ databases">
        <authorList>
            <person name="Wallberg A."/>
        </authorList>
    </citation>
    <scope>NUCLEOTIDE SEQUENCE [LARGE SCALE GENOMIC DNA]</scope>
</reference>
<dbReference type="PANTHER" id="PTHR24036">
    <property type="entry name" value="SKELETOR-RELATED"/>
    <property type="match status" value="1"/>
</dbReference>
<dbReference type="EMBL" id="CAXKWB010001469">
    <property type="protein sequence ID" value="CAL4064416.1"/>
    <property type="molecule type" value="Genomic_DNA"/>
</dbReference>
<accession>A0AAV2PWP2</accession>
<name>A0AAV2PWP2_MEGNR</name>
<protein>
    <recommendedName>
        <fullName evidence="4">DM13 domain-containing protein</fullName>
    </recommendedName>
</protein>
<evidence type="ECO:0000313" key="5">
    <source>
        <dbReference type="EMBL" id="CAL4064416.1"/>
    </source>
</evidence>
<sequence length="322" mass="35890">MFLCNVLILFLLGLQSLVHSRRDRENGAIIGPLIDEGSHSVSGTVYAPSEDQIYIKGLYYDGEGPDAHFWIGESGRIPDTSGIILRYPRSNTSNNDDPLRLPRFAGEDVLLDLPEDKNITQFPWLSIWCREFSVSFAHVLIPRNLEVPQIYVLPEFSQVAHGVKSGNITILNARTIMISKMYYDELGPDAYFWVGTGSTPDASNGSKIPDEKGSLNVLKSYLGEDILLHLPENLTVYDINYFGVRCMELKMNFGYVAIPEDLWVPPALDIPTRNITSLENGQGSSTIALAMGITIGLLIIITIVFAIIKFRRRKHGVITDSD</sequence>
<comment type="caution">
    <text evidence="5">The sequence shown here is derived from an EMBL/GenBank/DDBJ whole genome shotgun (WGS) entry which is preliminary data.</text>
</comment>
<keyword evidence="2" id="KW-1133">Transmembrane helix</keyword>
<feature type="domain" description="DM13" evidence="4">
    <location>
        <begin position="154"/>
        <end position="259"/>
    </location>
</feature>
<keyword evidence="3" id="KW-0732">Signal</keyword>
<evidence type="ECO:0000256" key="2">
    <source>
        <dbReference type="SAM" id="Phobius"/>
    </source>
</evidence>
<dbReference type="SMART" id="SM00686">
    <property type="entry name" value="DM13"/>
    <property type="match status" value="2"/>
</dbReference>
<feature type="chain" id="PRO_5043920775" description="DM13 domain-containing protein" evidence="3">
    <location>
        <begin position="21"/>
        <end position="322"/>
    </location>
</feature>
<feature type="transmembrane region" description="Helical" evidence="2">
    <location>
        <begin position="287"/>
        <end position="308"/>
    </location>
</feature>
<keyword evidence="6" id="KW-1185">Reference proteome</keyword>
<dbReference type="InterPro" id="IPR019545">
    <property type="entry name" value="DM13_domain"/>
</dbReference>
<evidence type="ECO:0000259" key="4">
    <source>
        <dbReference type="PROSITE" id="PS51549"/>
    </source>
</evidence>
<dbReference type="PROSITE" id="PS51549">
    <property type="entry name" value="DM13"/>
    <property type="match status" value="2"/>
</dbReference>
<evidence type="ECO:0000313" key="6">
    <source>
        <dbReference type="Proteomes" id="UP001497623"/>
    </source>
</evidence>
<feature type="domain" description="DM13" evidence="4">
    <location>
        <begin position="31"/>
        <end position="142"/>
    </location>
</feature>
<organism evidence="5 6">
    <name type="scientific">Meganyctiphanes norvegica</name>
    <name type="common">Northern krill</name>
    <name type="synonym">Thysanopoda norvegica</name>
    <dbReference type="NCBI Taxonomy" id="48144"/>
    <lineage>
        <taxon>Eukaryota</taxon>
        <taxon>Metazoa</taxon>
        <taxon>Ecdysozoa</taxon>
        <taxon>Arthropoda</taxon>
        <taxon>Crustacea</taxon>
        <taxon>Multicrustacea</taxon>
        <taxon>Malacostraca</taxon>
        <taxon>Eumalacostraca</taxon>
        <taxon>Eucarida</taxon>
        <taxon>Euphausiacea</taxon>
        <taxon>Euphausiidae</taxon>
        <taxon>Meganyctiphanes</taxon>
    </lineage>
</organism>
<proteinExistence type="predicted"/>
<dbReference type="Pfam" id="PF10517">
    <property type="entry name" value="DM13"/>
    <property type="match status" value="2"/>
</dbReference>
<dbReference type="Proteomes" id="UP001497623">
    <property type="component" value="Unassembled WGS sequence"/>
</dbReference>
<keyword evidence="2" id="KW-0812">Transmembrane</keyword>
<gene>
    <name evidence="5" type="ORF">MNOR_LOCUS4065</name>
</gene>
<evidence type="ECO:0000256" key="3">
    <source>
        <dbReference type="SAM" id="SignalP"/>
    </source>
</evidence>
<evidence type="ECO:0000256" key="1">
    <source>
        <dbReference type="ARBA" id="ARBA00022737"/>
    </source>
</evidence>
<feature type="signal peptide" evidence="3">
    <location>
        <begin position="1"/>
        <end position="20"/>
    </location>
</feature>
<keyword evidence="2" id="KW-0472">Membrane</keyword>
<keyword evidence="1" id="KW-0677">Repeat</keyword>
<dbReference type="PANTHER" id="PTHR24036:SF5">
    <property type="entry name" value="THROMBOMODULIN"/>
    <property type="match status" value="1"/>
</dbReference>